<dbReference type="PROSITE" id="PS00922">
    <property type="entry name" value="TRANSGLYCOSYLASE"/>
    <property type="match status" value="1"/>
</dbReference>
<feature type="non-terminal residue" evidence="2">
    <location>
        <position position="1"/>
    </location>
</feature>
<dbReference type="Pfam" id="PF01464">
    <property type="entry name" value="SLT"/>
    <property type="match status" value="1"/>
</dbReference>
<dbReference type="PANTHER" id="PTHR37423:SF2">
    <property type="entry name" value="MEMBRANE-BOUND LYTIC MUREIN TRANSGLYCOSYLASE C"/>
    <property type="match status" value="1"/>
</dbReference>
<evidence type="ECO:0000259" key="1">
    <source>
        <dbReference type="Pfam" id="PF01464"/>
    </source>
</evidence>
<evidence type="ECO:0000313" key="2">
    <source>
        <dbReference type="EMBL" id="SUZ55607.1"/>
    </source>
</evidence>
<dbReference type="SUPFAM" id="SSF53955">
    <property type="entry name" value="Lysozyme-like"/>
    <property type="match status" value="1"/>
</dbReference>
<dbReference type="EMBL" id="UINC01000451">
    <property type="protein sequence ID" value="SUZ55607.1"/>
    <property type="molecule type" value="Genomic_DNA"/>
</dbReference>
<dbReference type="InterPro" id="IPR000189">
    <property type="entry name" value="Transglyc_AS"/>
</dbReference>
<name>A0A381NM62_9ZZZZ</name>
<proteinExistence type="predicted"/>
<sequence length="252" mass="28925">VINRKLLFIITHPRGVFFVLNKIRLVSFFGLLVIALLGLDNSVVSFNSNNTVYLEEELNLIWKEQDPAGKEIFVARMNQRLPEWINLFKEAASQTDQHWTLLAAISYQESHWDPKAISKTGVRGLMMLTQKTAKEVGITKRTDPKQSVMGGSIYFQSLLERFPESIPRQDKLWMTIAAYNLGFSYLKEARKKTLNANGNANSWTEICNTLILMAKEEDDPSMTIRINEAIDYVQNVQLYYRTLSVNKRNSSI</sequence>
<dbReference type="InterPro" id="IPR023346">
    <property type="entry name" value="Lysozyme-like_dom_sf"/>
</dbReference>
<dbReference type="AlphaFoldDB" id="A0A381NM62"/>
<accession>A0A381NM62</accession>
<feature type="domain" description="Transglycosylase SLT" evidence="1">
    <location>
        <begin position="87"/>
        <end position="197"/>
    </location>
</feature>
<dbReference type="GO" id="GO:0016020">
    <property type="term" value="C:membrane"/>
    <property type="evidence" value="ECO:0007669"/>
    <property type="project" value="InterPro"/>
</dbReference>
<reference evidence="2" key="1">
    <citation type="submission" date="2018-05" db="EMBL/GenBank/DDBJ databases">
        <authorList>
            <person name="Lanie J.A."/>
            <person name="Ng W.-L."/>
            <person name="Kazmierczak K.M."/>
            <person name="Andrzejewski T.M."/>
            <person name="Davidsen T.M."/>
            <person name="Wayne K.J."/>
            <person name="Tettelin H."/>
            <person name="Glass J.I."/>
            <person name="Rusch D."/>
            <person name="Podicherti R."/>
            <person name="Tsui H.-C.T."/>
            <person name="Winkler M.E."/>
        </authorList>
    </citation>
    <scope>NUCLEOTIDE SEQUENCE</scope>
</reference>
<gene>
    <name evidence="2" type="ORF">METZ01_LOCUS8461</name>
</gene>
<dbReference type="Gene3D" id="1.10.530.10">
    <property type="match status" value="1"/>
</dbReference>
<dbReference type="PANTHER" id="PTHR37423">
    <property type="entry name" value="SOLUBLE LYTIC MUREIN TRANSGLYCOSYLASE-RELATED"/>
    <property type="match status" value="1"/>
</dbReference>
<dbReference type="InterPro" id="IPR008258">
    <property type="entry name" value="Transglycosylase_SLT_dom_1"/>
</dbReference>
<dbReference type="GO" id="GO:0000270">
    <property type="term" value="P:peptidoglycan metabolic process"/>
    <property type="evidence" value="ECO:0007669"/>
    <property type="project" value="InterPro"/>
</dbReference>
<organism evidence="2">
    <name type="scientific">marine metagenome</name>
    <dbReference type="NCBI Taxonomy" id="408172"/>
    <lineage>
        <taxon>unclassified sequences</taxon>
        <taxon>metagenomes</taxon>
        <taxon>ecological metagenomes</taxon>
    </lineage>
</organism>
<dbReference type="GO" id="GO:0008933">
    <property type="term" value="F:peptidoglycan lytic transglycosylase activity"/>
    <property type="evidence" value="ECO:0007669"/>
    <property type="project" value="InterPro"/>
</dbReference>
<protein>
    <recommendedName>
        <fullName evidence="1">Transglycosylase SLT domain-containing protein</fullName>
    </recommendedName>
</protein>